<keyword evidence="3" id="KW-0862">Zinc</keyword>
<sequence length="160" mass="17948">MPVFVLYMKMEMENVAEVSWGDDMLWCVDLQQSGGNEVRSEVVIDTTEEQPLEGSRGTANFVMKWSKSDRKGSSVTKEEKKGGARFITEDDVGKWVPVAAFDCRGADIIKYHPRDGFTVTTTGGAVFKDVDLSEEWADYDEENDLSVSIMEVETKVETTK</sequence>
<evidence type="ECO:0000256" key="3">
    <source>
        <dbReference type="ARBA" id="ARBA00022833"/>
    </source>
</evidence>
<evidence type="ECO:0000313" key="5">
    <source>
        <dbReference type="Proteomes" id="UP000007799"/>
    </source>
</evidence>
<evidence type="ECO:0000256" key="2">
    <source>
        <dbReference type="ARBA" id="ARBA00022723"/>
    </source>
</evidence>
<dbReference type="Pfam" id="PF05907">
    <property type="entry name" value="CXXC_Zn-b_euk"/>
    <property type="match status" value="1"/>
</dbReference>
<dbReference type="KEGG" id="sre:PTSG_09395"/>
<keyword evidence="2" id="KW-0479">Metal-binding</keyword>
<dbReference type="GeneID" id="16070203"/>
<dbReference type="InParanoid" id="F2UMI0"/>
<proteinExistence type="inferred from homology"/>
<dbReference type="SUPFAM" id="SSF141678">
    <property type="entry name" value="MAL13P1.257-like"/>
    <property type="match status" value="1"/>
</dbReference>
<evidence type="ECO:0000256" key="1">
    <source>
        <dbReference type="ARBA" id="ARBA00007818"/>
    </source>
</evidence>
<gene>
    <name evidence="4" type="ORF">PTSG_09395</name>
</gene>
<name>F2UMI0_SALR5</name>
<dbReference type="InterPro" id="IPR008584">
    <property type="entry name" value="CXXC_Zn-binding_euk"/>
</dbReference>
<dbReference type="PANTHER" id="PTHR12857:SF0">
    <property type="entry name" value="CXXC MOTIF CONTAINING ZINC BINDING PROTEIN"/>
    <property type="match status" value="1"/>
</dbReference>
<dbReference type="AlphaFoldDB" id="F2UMI0"/>
<dbReference type="OMA" id="NWCDYNQ"/>
<dbReference type="EMBL" id="GL832982">
    <property type="protein sequence ID" value="EGD78329.1"/>
    <property type="molecule type" value="Genomic_DNA"/>
</dbReference>
<dbReference type="GO" id="GO:0008270">
    <property type="term" value="F:zinc ion binding"/>
    <property type="evidence" value="ECO:0007669"/>
    <property type="project" value="TreeGrafter"/>
</dbReference>
<dbReference type="PANTHER" id="PTHR12857">
    <property type="entry name" value="CXXC MOTIF CONTAINING ZINC BINDING PROTEIN"/>
    <property type="match status" value="1"/>
</dbReference>
<dbReference type="OrthoDB" id="10248838at2759"/>
<accession>F2UMI0</accession>
<dbReference type="eggNOG" id="KOG1296">
    <property type="taxonomic scope" value="Eukaryota"/>
</dbReference>
<organism evidence="4 5">
    <name type="scientific">Salpingoeca rosetta (strain ATCC 50818 / BSB-021)</name>
    <dbReference type="NCBI Taxonomy" id="946362"/>
    <lineage>
        <taxon>Eukaryota</taxon>
        <taxon>Choanoflagellata</taxon>
        <taxon>Craspedida</taxon>
        <taxon>Salpingoecidae</taxon>
        <taxon>Salpingoeca</taxon>
    </lineage>
</organism>
<protein>
    <submittedName>
        <fullName evidence="4">Uncharacterized protein</fullName>
    </submittedName>
</protein>
<evidence type="ECO:0000313" key="4">
    <source>
        <dbReference type="EMBL" id="EGD78329.1"/>
    </source>
</evidence>
<keyword evidence="5" id="KW-1185">Reference proteome</keyword>
<dbReference type="RefSeq" id="XP_004989652.1">
    <property type="nucleotide sequence ID" value="XM_004989595.1"/>
</dbReference>
<comment type="similarity">
    <text evidence="1">Belongs to the UPF0587 family.</text>
</comment>
<dbReference type="Proteomes" id="UP000007799">
    <property type="component" value="Unassembled WGS sequence"/>
</dbReference>
<reference evidence="4" key="1">
    <citation type="submission" date="2009-08" db="EMBL/GenBank/DDBJ databases">
        <title>Annotation of Salpingoeca rosetta.</title>
        <authorList>
            <consortium name="The Broad Institute Genome Sequencing Platform"/>
            <person name="Russ C."/>
            <person name="Cuomo C."/>
            <person name="Burger G."/>
            <person name="Gray M.W."/>
            <person name="Holland P.W.H."/>
            <person name="King N."/>
            <person name="Lang F.B.F."/>
            <person name="Roger A.J."/>
            <person name="Ruiz-Trillo I."/>
            <person name="Young S.K."/>
            <person name="Zeng Q."/>
            <person name="Gargeya S."/>
            <person name="Alvarado L."/>
            <person name="Berlin A."/>
            <person name="Chapman S.B."/>
            <person name="Chen Z."/>
            <person name="Freedman E."/>
            <person name="Gellesch M."/>
            <person name="Goldberg J."/>
            <person name="Griggs A."/>
            <person name="Gujja S."/>
            <person name="Heilman E."/>
            <person name="Heiman D."/>
            <person name="Howarth C."/>
            <person name="Mehta T."/>
            <person name="Neiman D."/>
            <person name="Pearson M."/>
            <person name="Roberts A."/>
            <person name="Saif S."/>
            <person name="Shea T."/>
            <person name="Shenoy N."/>
            <person name="Sisk P."/>
            <person name="Stolte C."/>
            <person name="Sykes S."/>
            <person name="White J."/>
            <person name="Yandava C."/>
            <person name="Haas B."/>
            <person name="Nusbaum C."/>
            <person name="Birren B."/>
        </authorList>
    </citation>
    <scope>NUCLEOTIDE SEQUENCE</scope>
    <source>
        <strain evidence="4">ATCC 50818</strain>
    </source>
</reference>